<name>A0ABZ2G9C0_9GAMM</name>
<sequence length="523" mass="56924">MIKHKKGFSLLEITLVLGIGTAMAFMKFQDMKSDQEKVMANTVGSQMKQMGEAVNRYVSIRYDKLSTLTSSSSQTSDPGPRTCSANGCEITYQTLVNEGLLPAGYTGVNMQKSSYKILLKRAGTAPNYVINGLVITTKPWLEGNRIRYDLLGRAMQAAGIDSGMTQSATVASGTGGQWTENQSNYAGINATGLLAYRVGYDSSMYSVYLRRDGTLPMTGDLNMGGNDINHVKDMTASGTVSASNVIASNSITGKQGMINDYLGVGLSQSRYKKEKTGPAAFYGNYTLEVNGNQVNFGNIVSTENIVSGKDFIGRNGNGDLFYLGGYDADDYELRVGSDKPLTIYRMGGEKNNELRLRVLGRQEVWGDLHVRSQYGRDTEGNIVASGNISAAGTVSGQYLQPISISIPGEGCIDPGAISKDSAEKVLSCVSGEWKSMAGGLQEYNGQSCPEGLQIFAYYAYYAYIRESWTVSNHTNSRYYTGWVTASQLNKVSYYVTNNNKDSEASHEYHPFEIWGETTKVKCG</sequence>
<evidence type="ECO:0000313" key="2">
    <source>
        <dbReference type="Proteomes" id="UP001379444"/>
    </source>
</evidence>
<keyword evidence="2" id="KW-1185">Reference proteome</keyword>
<accession>A0ABZ2G9C0</accession>
<dbReference type="EMBL" id="CP125967">
    <property type="protein sequence ID" value="WWO37797.1"/>
    <property type="molecule type" value="Genomic_DNA"/>
</dbReference>
<organism evidence="1 2">
    <name type="scientific">Pectobacterium cacticida</name>
    <dbReference type="NCBI Taxonomy" id="69221"/>
    <lineage>
        <taxon>Bacteria</taxon>
        <taxon>Pseudomonadati</taxon>
        <taxon>Pseudomonadota</taxon>
        <taxon>Gammaproteobacteria</taxon>
        <taxon>Enterobacterales</taxon>
        <taxon>Pectobacteriaceae</taxon>
        <taxon>Pectobacterium</taxon>
    </lineage>
</organism>
<reference evidence="1 2" key="1">
    <citation type="journal article" date="2024" name="Front. Plant Sci.">
        <title>Comprehensive phenomic and genomic studies of the species, Pectobacterium cacticida and proposal for reclassification as Alcorniella cacticida comb. nov.</title>
        <authorList>
            <person name="Jonca J."/>
            <person name="Pirhonen M."/>
            <person name="Waleron M.M."/>
            <person name="Gawor J."/>
            <person name="Mrozik A."/>
            <person name="Smoktunowicz M."/>
            <person name="Waleron K."/>
            <person name="Waleron M."/>
        </authorList>
    </citation>
    <scope>NUCLEOTIDE SEQUENCE [LARGE SCALE GENOMIC DNA]</scope>
    <source>
        <strain evidence="1 2">DPMP6</strain>
    </source>
</reference>
<dbReference type="Proteomes" id="UP001379444">
    <property type="component" value="Chromosome"/>
</dbReference>
<dbReference type="RefSeq" id="WP_264498143.1">
    <property type="nucleotide sequence ID" value="NZ_CP109947.1"/>
</dbReference>
<protein>
    <submittedName>
        <fullName evidence="1">Shufflon system plasmid conjugative transfer pilus tip adhesin PilV</fullName>
    </submittedName>
</protein>
<gene>
    <name evidence="1" type="ORF">QNA12_14795</name>
</gene>
<evidence type="ECO:0000313" key="1">
    <source>
        <dbReference type="EMBL" id="WWO37797.1"/>
    </source>
</evidence>
<proteinExistence type="predicted"/>